<protein>
    <submittedName>
        <fullName evidence="1">Uncharacterized protein</fullName>
    </submittedName>
</protein>
<comment type="caution">
    <text evidence="1">The sequence shown here is derived from an EMBL/GenBank/DDBJ whole genome shotgun (WGS) entry which is preliminary data.</text>
</comment>
<accession>A0A4Z2F6A6</accession>
<evidence type="ECO:0000313" key="2">
    <source>
        <dbReference type="Proteomes" id="UP000314294"/>
    </source>
</evidence>
<sequence length="77" mass="8681">MSRFLFVFPAAGGGDTWPAAWGTSEDAPVLEGRLNILCYMRPSPWRQSRTPPVPEDQERTLHLKAQARAAQHRHLQA</sequence>
<gene>
    <name evidence="1" type="ORF">EYF80_053134</name>
</gene>
<proteinExistence type="predicted"/>
<dbReference type="AlphaFoldDB" id="A0A4Z2F6A6"/>
<keyword evidence="2" id="KW-1185">Reference proteome</keyword>
<dbReference type="EMBL" id="SRLO01001583">
    <property type="protein sequence ID" value="TNN36699.1"/>
    <property type="molecule type" value="Genomic_DNA"/>
</dbReference>
<dbReference type="Proteomes" id="UP000314294">
    <property type="component" value="Unassembled WGS sequence"/>
</dbReference>
<evidence type="ECO:0000313" key="1">
    <source>
        <dbReference type="EMBL" id="TNN36699.1"/>
    </source>
</evidence>
<reference evidence="1 2" key="1">
    <citation type="submission" date="2019-03" db="EMBL/GenBank/DDBJ databases">
        <title>First draft genome of Liparis tanakae, snailfish: a comprehensive survey of snailfish specific genes.</title>
        <authorList>
            <person name="Kim W."/>
            <person name="Song I."/>
            <person name="Jeong J.-H."/>
            <person name="Kim D."/>
            <person name="Kim S."/>
            <person name="Ryu S."/>
            <person name="Song J.Y."/>
            <person name="Lee S.K."/>
        </authorList>
    </citation>
    <scope>NUCLEOTIDE SEQUENCE [LARGE SCALE GENOMIC DNA]</scope>
    <source>
        <tissue evidence="1">Muscle</tissue>
    </source>
</reference>
<organism evidence="1 2">
    <name type="scientific">Liparis tanakae</name>
    <name type="common">Tanaka's snailfish</name>
    <dbReference type="NCBI Taxonomy" id="230148"/>
    <lineage>
        <taxon>Eukaryota</taxon>
        <taxon>Metazoa</taxon>
        <taxon>Chordata</taxon>
        <taxon>Craniata</taxon>
        <taxon>Vertebrata</taxon>
        <taxon>Euteleostomi</taxon>
        <taxon>Actinopterygii</taxon>
        <taxon>Neopterygii</taxon>
        <taxon>Teleostei</taxon>
        <taxon>Neoteleostei</taxon>
        <taxon>Acanthomorphata</taxon>
        <taxon>Eupercaria</taxon>
        <taxon>Perciformes</taxon>
        <taxon>Cottioidei</taxon>
        <taxon>Cottales</taxon>
        <taxon>Liparidae</taxon>
        <taxon>Liparis</taxon>
    </lineage>
</organism>
<name>A0A4Z2F6A6_9TELE</name>